<dbReference type="Proteomes" id="UP000198937">
    <property type="component" value="Unassembled WGS sequence"/>
</dbReference>
<gene>
    <name evidence="2" type="ORF">GA0070617_2686</name>
</gene>
<dbReference type="Gene3D" id="1.10.1200.10">
    <property type="entry name" value="ACP-like"/>
    <property type="match status" value="1"/>
</dbReference>
<dbReference type="STRING" id="683228.GA0070617_2686"/>
<sequence>MYEQLKAIMVSKFQLDPAEVVPGVTLKDLELDSLDMVELSLVVEKELGVSVSDDELIEAADVAAVVALIEARRVRV</sequence>
<dbReference type="InterPro" id="IPR009081">
    <property type="entry name" value="PP-bd_ACP"/>
</dbReference>
<dbReference type="SUPFAM" id="SSF47336">
    <property type="entry name" value="ACP-like"/>
    <property type="match status" value="1"/>
</dbReference>
<organism evidence="2 3">
    <name type="scientific">Micromonospora yangpuensis</name>
    <dbReference type="NCBI Taxonomy" id="683228"/>
    <lineage>
        <taxon>Bacteria</taxon>
        <taxon>Bacillati</taxon>
        <taxon>Actinomycetota</taxon>
        <taxon>Actinomycetes</taxon>
        <taxon>Micromonosporales</taxon>
        <taxon>Micromonosporaceae</taxon>
        <taxon>Micromonospora</taxon>
    </lineage>
</organism>
<dbReference type="RefSeq" id="WP_091437031.1">
    <property type="nucleotide sequence ID" value="NZ_BMMJ01000009.1"/>
</dbReference>
<dbReference type="Pfam" id="PF00550">
    <property type="entry name" value="PP-binding"/>
    <property type="match status" value="1"/>
</dbReference>
<protein>
    <submittedName>
        <fullName evidence="2">Acyl carrier protein</fullName>
    </submittedName>
</protein>
<name>A0A1C6UKK5_9ACTN</name>
<reference evidence="2 3" key="1">
    <citation type="submission" date="2016-06" db="EMBL/GenBank/DDBJ databases">
        <authorList>
            <person name="Kjaerup R.B."/>
            <person name="Dalgaard T.S."/>
            <person name="Juul-Madsen H.R."/>
        </authorList>
    </citation>
    <scope>NUCLEOTIDE SEQUENCE [LARGE SCALE GENOMIC DNA]</scope>
    <source>
        <strain evidence="2 3">DSM 45577</strain>
    </source>
</reference>
<feature type="domain" description="Carrier" evidence="1">
    <location>
        <begin position="1"/>
        <end position="73"/>
    </location>
</feature>
<evidence type="ECO:0000313" key="3">
    <source>
        <dbReference type="Proteomes" id="UP000198937"/>
    </source>
</evidence>
<dbReference type="AlphaFoldDB" id="A0A1C6UKK5"/>
<dbReference type="EMBL" id="FMIA01000002">
    <property type="protein sequence ID" value="SCL54511.1"/>
    <property type="molecule type" value="Genomic_DNA"/>
</dbReference>
<accession>A0A1C6UKK5</accession>
<proteinExistence type="predicted"/>
<evidence type="ECO:0000259" key="1">
    <source>
        <dbReference type="PROSITE" id="PS50075"/>
    </source>
</evidence>
<dbReference type="PROSITE" id="PS50075">
    <property type="entry name" value="CARRIER"/>
    <property type="match status" value="1"/>
</dbReference>
<keyword evidence="3" id="KW-1185">Reference proteome</keyword>
<dbReference type="InterPro" id="IPR036736">
    <property type="entry name" value="ACP-like_sf"/>
</dbReference>
<evidence type="ECO:0000313" key="2">
    <source>
        <dbReference type="EMBL" id="SCL54511.1"/>
    </source>
</evidence>
<dbReference type="OrthoDB" id="3398719at2"/>